<organism evidence="1 2">
    <name type="scientific">Cephalotus follicularis</name>
    <name type="common">Albany pitcher plant</name>
    <dbReference type="NCBI Taxonomy" id="3775"/>
    <lineage>
        <taxon>Eukaryota</taxon>
        <taxon>Viridiplantae</taxon>
        <taxon>Streptophyta</taxon>
        <taxon>Embryophyta</taxon>
        <taxon>Tracheophyta</taxon>
        <taxon>Spermatophyta</taxon>
        <taxon>Magnoliopsida</taxon>
        <taxon>eudicotyledons</taxon>
        <taxon>Gunneridae</taxon>
        <taxon>Pentapetalae</taxon>
        <taxon>rosids</taxon>
        <taxon>fabids</taxon>
        <taxon>Oxalidales</taxon>
        <taxon>Cephalotaceae</taxon>
        <taxon>Cephalotus</taxon>
    </lineage>
</organism>
<evidence type="ECO:0000313" key="1">
    <source>
        <dbReference type="EMBL" id="GAV89290.1"/>
    </source>
</evidence>
<evidence type="ECO:0000313" key="2">
    <source>
        <dbReference type="Proteomes" id="UP000187406"/>
    </source>
</evidence>
<reference evidence="2" key="1">
    <citation type="submission" date="2016-04" db="EMBL/GenBank/DDBJ databases">
        <title>Cephalotus genome sequencing.</title>
        <authorList>
            <person name="Fukushima K."/>
            <person name="Hasebe M."/>
            <person name="Fang X."/>
        </authorList>
    </citation>
    <scope>NUCLEOTIDE SEQUENCE [LARGE SCALE GENOMIC DNA]</scope>
    <source>
        <strain evidence="2">cv. St1</strain>
    </source>
</reference>
<comment type="caution">
    <text evidence="1">The sequence shown here is derived from an EMBL/GenBank/DDBJ whole genome shotgun (WGS) entry which is preliminary data.</text>
</comment>
<proteinExistence type="predicted"/>
<dbReference type="OrthoDB" id="848707at2759"/>
<sequence>FYSEGFPIVEWLSAQGLEPLFSINLPSYAELIKEFYVHILSSSMDELSTKVKNKEIELEIDTLATILNVPNDGGRGWNQRTWVTSRDFDRQYCVRVLFGD</sequence>
<gene>
    <name evidence="1" type="ORF">CFOL_v3_32708</name>
</gene>
<feature type="non-terminal residue" evidence="1">
    <location>
        <position position="1"/>
    </location>
</feature>
<dbReference type="EMBL" id="BDDD01005379">
    <property type="protein sequence ID" value="GAV89290.1"/>
    <property type="molecule type" value="Genomic_DNA"/>
</dbReference>
<dbReference type="AlphaFoldDB" id="A0A1Q3DA13"/>
<dbReference type="Proteomes" id="UP000187406">
    <property type="component" value="Unassembled WGS sequence"/>
</dbReference>
<protein>
    <submittedName>
        <fullName evidence="1">Uncharacterized protein</fullName>
    </submittedName>
</protein>
<dbReference type="InParanoid" id="A0A1Q3DA13"/>
<feature type="non-terminal residue" evidence="1">
    <location>
        <position position="100"/>
    </location>
</feature>
<accession>A0A1Q3DA13</accession>
<keyword evidence="2" id="KW-1185">Reference proteome</keyword>
<name>A0A1Q3DA13_CEPFO</name>